<reference evidence="1 2" key="1">
    <citation type="submission" date="2024-08" db="EMBL/GenBank/DDBJ databases">
        <title>Insights into the chromosomal genome structure of Flemingia macrophylla.</title>
        <authorList>
            <person name="Ding Y."/>
            <person name="Zhao Y."/>
            <person name="Bi W."/>
            <person name="Wu M."/>
            <person name="Zhao G."/>
            <person name="Gong Y."/>
            <person name="Li W."/>
            <person name="Zhang P."/>
        </authorList>
    </citation>
    <scope>NUCLEOTIDE SEQUENCE [LARGE SCALE GENOMIC DNA]</scope>
    <source>
        <strain evidence="1">DYQJB</strain>
        <tissue evidence="1">Leaf</tissue>
    </source>
</reference>
<dbReference type="AlphaFoldDB" id="A0ABD1MPN9"/>
<keyword evidence="2" id="KW-1185">Reference proteome</keyword>
<name>A0ABD1MPN9_9FABA</name>
<accession>A0ABD1MPN9</accession>
<gene>
    <name evidence="1" type="ORF">Fmac_012229</name>
</gene>
<comment type="caution">
    <text evidence="1">The sequence shown here is derived from an EMBL/GenBank/DDBJ whole genome shotgun (WGS) entry which is preliminary data.</text>
</comment>
<sequence>MAVVVVMVAETASKEALVMSKLYMRRQMCNVVACEEAERMNRHETLGQNQVAMTSHIHHDYIELNEKEASVPDATKVAPDLNYQDSDGYDRCKPEIATVRKPSQNRPSRANFATPDALVLLPDTIVIFTVFPQLRTLANPSPMFHFWTKSEETKVTRSNNVP</sequence>
<protein>
    <submittedName>
        <fullName evidence="1">Uncharacterized protein</fullName>
    </submittedName>
</protein>
<dbReference type="Proteomes" id="UP001603857">
    <property type="component" value="Unassembled WGS sequence"/>
</dbReference>
<organism evidence="1 2">
    <name type="scientific">Flemingia macrophylla</name>
    <dbReference type="NCBI Taxonomy" id="520843"/>
    <lineage>
        <taxon>Eukaryota</taxon>
        <taxon>Viridiplantae</taxon>
        <taxon>Streptophyta</taxon>
        <taxon>Embryophyta</taxon>
        <taxon>Tracheophyta</taxon>
        <taxon>Spermatophyta</taxon>
        <taxon>Magnoliopsida</taxon>
        <taxon>eudicotyledons</taxon>
        <taxon>Gunneridae</taxon>
        <taxon>Pentapetalae</taxon>
        <taxon>rosids</taxon>
        <taxon>fabids</taxon>
        <taxon>Fabales</taxon>
        <taxon>Fabaceae</taxon>
        <taxon>Papilionoideae</taxon>
        <taxon>50 kb inversion clade</taxon>
        <taxon>NPAAA clade</taxon>
        <taxon>indigoferoid/millettioid clade</taxon>
        <taxon>Phaseoleae</taxon>
        <taxon>Flemingia</taxon>
    </lineage>
</organism>
<evidence type="ECO:0000313" key="1">
    <source>
        <dbReference type="EMBL" id="KAL2337783.1"/>
    </source>
</evidence>
<evidence type="ECO:0000313" key="2">
    <source>
        <dbReference type="Proteomes" id="UP001603857"/>
    </source>
</evidence>
<proteinExistence type="predicted"/>
<dbReference type="EMBL" id="JBGMDY010000004">
    <property type="protein sequence ID" value="KAL2337783.1"/>
    <property type="molecule type" value="Genomic_DNA"/>
</dbReference>